<dbReference type="AlphaFoldDB" id="A0AAN8Z8J6"/>
<gene>
    <name evidence="3" type="ORF">RJ641_010683</name>
</gene>
<evidence type="ECO:0000256" key="2">
    <source>
        <dbReference type="SAM" id="Phobius"/>
    </source>
</evidence>
<protein>
    <submittedName>
        <fullName evidence="3">Uncharacterized protein</fullName>
    </submittedName>
</protein>
<organism evidence="3 4">
    <name type="scientific">Dillenia turbinata</name>
    <dbReference type="NCBI Taxonomy" id="194707"/>
    <lineage>
        <taxon>Eukaryota</taxon>
        <taxon>Viridiplantae</taxon>
        <taxon>Streptophyta</taxon>
        <taxon>Embryophyta</taxon>
        <taxon>Tracheophyta</taxon>
        <taxon>Spermatophyta</taxon>
        <taxon>Magnoliopsida</taxon>
        <taxon>eudicotyledons</taxon>
        <taxon>Gunneridae</taxon>
        <taxon>Pentapetalae</taxon>
        <taxon>Dilleniales</taxon>
        <taxon>Dilleniaceae</taxon>
        <taxon>Dillenia</taxon>
    </lineage>
</organism>
<proteinExistence type="predicted"/>
<accession>A0AAN8Z8J6</accession>
<evidence type="ECO:0000313" key="3">
    <source>
        <dbReference type="EMBL" id="KAK6924483.1"/>
    </source>
</evidence>
<dbReference type="PANTHER" id="PTHR36347:SF1">
    <property type="entry name" value="EXPRESSED PROTEIN"/>
    <property type="match status" value="1"/>
</dbReference>
<evidence type="ECO:0000313" key="4">
    <source>
        <dbReference type="Proteomes" id="UP001370490"/>
    </source>
</evidence>
<keyword evidence="4" id="KW-1185">Reference proteome</keyword>
<reference evidence="3 4" key="1">
    <citation type="submission" date="2023-12" db="EMBL/GenBank/DDBJ databases">
        <title>A high-quality genome assembly for Dillenia turbinata (Dilleniales).</title>
        <authorList>
            <person name="Chanderbali A."/>
        </authorList>
    </citation>
    <scope>NUCLEOTIDE SEQUENCE [LARGE SCALE GENOMIC DNA]</scope>
    <source>
        <strain evidence="3">LSX21</strain>
        <tissue evidence="3">Leaf</tissue>
    </source>
</reference>
<dbReference type="PANTHER" id="PTHR36347">
    <property type="entry name" value="EXPRESSED PROTEIN"/>
    <property type="match status" value="1"/>
</dbReference>
<keyword evidence="2" id="KW-1133">Transmembrane helix</keyword>
<sequence length="165" mass="18378">MHSLITKPFITAHFHGFPTRTDRRLRATPIKSNTATGGGSSDDKEGNTQPPPPPTITPPDTLEVRFRRGSRRRRMREQQELGGSGVQSAKATTPAPPKDWDSMTTGEKVMELYAGEKGLLFWLNKFAYASIFIVIGGWILFRFVGPSLNLYQLDTPPLSPTSMFK</sequence>
<feature type="transmembrane region" description="Helical" evidence="2">
    <location>
        <begin position="126"/>
        <end position="144"/>
    </location>
</feature>
<name>A0AAN8Z8J6_9MAGN</name>
<dbReference type="Proteomes" id="UP001370490">
    <property type="component" value="Unassembled WGS sequence"/>
</dbReference>
<evidence type="ECO:0000256" key="1">
    <source>
        <dbReference type="SAM" id="MobiDB-lite"/>
    </source>
</evidence>
<dbReference type="EMBL" id="JBAMMX010000017">
    <property type="protein sequence ID" value="KAK6924483.1"/>
    <property type="molecule type" value="Genomic_DNA"/>
</dbReference>
<dbReference type="GO" id="GO:0009507">
    <property type="term" value="C:chloroplast"/>
    <property type="evidence" value="ECO:0007669"/>
    <property type="project" value="TreeGrafter"/>
</dbReference>
<feature type="region of interest" description="Disordered" evidence="1">
    <location>
        <begin position="20"/>
        <end position="103"/>
    </location>
</feature>
<keyword evidence="2" id="KW-0472">Membrane</keyword>
<keyword evidence="2" id="KW-0812">Transmembrane</keyword>
<comment type="caution">
    <text evidence="3">The sequence shown here is derived from an EMBL/GenBank/DDBJ whole genome shotgun (WGS) entry which is preliminary data.</text>
</comment>